<dbReference type="InterPro" id="IPR036179">
    <property type="entry name" value="Ig-like_dom_sf"/>
</dbReference>
<evidence type="ECO:0000313" key="5">
    <source>
        <dbReference type="Proteomes" id="UP000823561"/>
    </source>
</evidence>
<feature type="domain" description="Ig-like" evidence="3">
    <location>
        <begin position="154"/>
        <end position="237"/>
    </location>
</feature>
<keyword evidence="2" id="KW-0732">Signal</keyword>
<dbReference type="Gene3D" id="2.60.40.10">
    <property type="entry name" value="Immunoglobulins"/>
    <property type="match status" value="1"/>
</dbReference>
<reference evidence="4" key="1">
    <citation type="submission" date="2020-10" db="EMBL/GenBank/DDBJ databases">
        <title>Chromosome-scale genome assembly of the Allis shad, Alosa alosa.</title>
        <authorList>
            <person name="Margot Z."/>
            <person name="Christophe K."/>
            <person name="Cabau C."/>
            <person name="Louis A."/>
            <person name="Berthelot C."/>
            <person name="Parey E."/>
            <person name="Roest Crollius H."/>
            <person name="Montfort J."/>
            <person name="Robinson-Rechavi M."/>
            <person name="Bucao C."/>
            <person name="Bouchez O."/>
            <person name="Gislard M."/>
            <person name="Lluch J."/>
            <person name="Milhes M."/>
            <person name="Lampietro C."/>
            <person name="Lopez Roques C."/>
            <person name="Donnadieu C."/>
            <person name="Braasch I."/>
            <person name="Desvignes T."/>
            <person name="Postlethwait J."/>
            <person name="Bobe J."/>
            <person name="Guiguen Y."/>
        </authorList>
    </citation>
    <scope>NUCLEOTIDE SEQUENCE</scope>
    <source>
        <strain evidence="4">M-15738</strain>
        <tissue evidence="4">Blood</tissue>
    </source>
</reference>
<dbReference type="PANTHER" id="PTHR37366:SF1">
    <property type="entry name" value="SPERM ACROSOME MEMBRANE-ASSOCIATED PROTEIN 6"/>
    <property type="match status" value="1"/>
</dbReference>
<evidence type="ECO:0000256" key="1">
    <source>
        <dbReference type="SAM" id="Phobius"/>
    </source>
</evidence>
<dbReference type="PANTHER" id="PTHR37366">
    <property type="entry name" value="SPERM ACROSOME MEMBRANE-ASSOCIATED PROTEIN 6"/>
    <property type="match status" value="1"/>
</dbReference>
<keyword evidence="1" id="KW-0812">Transmembrane</keyword>
<evidence type="ECO:0000256" key="2">
    <source>
        <dbReference type="SAM" id="SignalP"/>
    </source>
</evidence>
<dbReference type="AlphaFoldDB" id="A0AAV6GC11"/>
<evidence type="ECO:0000259" key="3">
    <source>
        <dbReference type="PROSITE" id="PS50835"/>
    </source>
</evidence>
<gene>
    <name evidence="4" type="ORF">AALO_G00175260</name>
</gene>
<dbReference type="EMBL" id="JADWDJ010000013">
    <property type="protein sequence ID" value="KAG5271047.1"/>
    <property type="molecule type" value="Genomic_DNA"/>
</dbReference>
<keyword evidence="1" id="KW-1133">Transmembrane helix</keyword>
<dbReference type="SUPFAM" id="SSF48726">
    <property type="entry name" value="Immunoglobulin"/>
    <property type="match status" value="1"/>
</dbReference>
<dbReference type="InterPro" id="IPR007110">
    <property type="entry name" value="Ig-like_dom"/>
</dbReference>
<keyword evidence="1" id="KW-0472">Membrane</keyword>
<name>A0AAV6GC11_9TELE</name>
<keyword evidence="5" id="KW-1185">Reference proteome</keyword>
<feature type="signal peptide" evidence="2">
    <location>
        <begin position="1"/>
        <end position="20"/>
    </location>
</feature>
<organism evidence="4 5">
    <name type="scientific">Alosa alosa</name>
    <name type="common">allis shad</name>
    <dbReference type="NCBI Taxonomy" id="278164"/>
    <lineage>
        <taxon>Eukaryota</taxon>
        <taxon>Metazoa</taxon>
        <taxon>Chordata</taxon>
        <taxon>Craniata</taxon>
        <taxon>Vertebrata</taxon>
        <taxon>Euteleostomi</taxon>
        <taxon>Actinopterygii</taxon>
        <taxon>Neopterygii</taxon>
        <taxon>Teleostei</taxon>
        <taxon>Clupei</taxon>
        <taxon>Clupeiformes</taxon>
        <taxon>Clupeoidei</taxon>
        <taxon>Clupeidae</taxon>
        <taxon>Alosa</taxon>
    </lineage>
</organism>
<comment type="caution">
    <text evidence="4">The sequence shown here is derived from an EMBL/GenBank/DDBJ whole genome shotgun (WGS) entry which is preliminary data.</text>
</comment>
<evidence type="ECO:0000313" key="4">
    <source>
        <dbReference type="EMBL" id="KAG5271047.1"/>
    </source>
</evidence>
<proteinExistence type="predicted"/>
<dbReference type="PROSITE" id="PS50835">
    <property type="entry name" value="IG_LIKE"/>
    <property type="match status" value="1"/>
</dbReference>
<dbReference type="InterPro" id="IPR034549">
    <property type="entry name" value="SPACA6"/>
</dbReference>
<dbReference type="SMART" id="SM00409">
    <property type="entry name" value="IG"/>
    <property type="match status" value="1"/>
</dbReference>
<dbReference type="Proteomes" id="UP000823561">
    <property type="component" value="Chromosome 13"/>
</dbReference>
<accession>A0AAV6GC11</accession>
<feature type="transmembrane region" description="Helical" evidence="1">
    <location>
        <begin position="290"/>
        <end position="312"/>
    </location>
</feature>
<protein>
    <recommendedName>
        <fullName evidence="3">Ig-like domain-containing protein</fullName>
    </recommendedName>
</protein>
<dbReference type="InterPro" id="IPR013783">
    <property type="entry name" value="Ig-like_fold"/>
</dbReference>
<sequence>MLKLIFCLLCLSLCVDRSLTCLQCFISSYDSVRLCWGHILIKENIRNVDACMVLLDNIFNFNQTVINAGRVGRGYDQTLTDIMVAQIMPLLEEFDQKTHSETVYKVRLMAAAENFTAHASKVPRASGCFPPCGFQVEGSVYNCRSCQYDSCEYPLDCPVKEVVVGENNRTQMRCDVLFPLPGDIEVVWRYAETETQLLELLKEVTMGADLLYSIPSASPQHAGTYQCEIFTEGRSIVRQYFYLTVIPQTVIGHSELQSLFDQTLVSGGQSPQVTLDLWEGSLLRLPPPSLLTVCLSGLLLLLLFSLGSLFWWSFQRDPIQSKDSRVSRRDCGYNDGNADDDGCDDESEQSMFEVWGRLRSGNGWKPRNQCTSHHRIWCDPFEPETLPLAH</sequence>
<dbReference type="InterPro" id="IPR003599">
    <property type="entry name" value="Ig_sub"/>
</dbReference>
<feature type="chain" id="PRO_5043630321" description="Ig-like domain-containing protein" evidence="2">
    <location>
        <begin position="21"/>
        <end position="390"/>
    </location>
</feature>
<dbReference type="GO" id="GO:0007342">
    <property type="term" value="P:fusion of sperm to egg plasma membrane involved in single fertilization"/>
    <property type="evidence" value="ECO:0007669"/>
    <property type="project" value="InterPro"/>
</dbReference>